<accession>A0A923IWP3</accession>
<keyword evidence="3" id="KW-1185">Reference proteome</keyword>
<organism evidence="2 3">
    <name type="scientific">Schaalia hyovaginalis</name>
    <dbReference type="NCBI Taxonomy" id="29316"/>
    <lineage>
        <taxon>Bacteria</taxon>
        <taxon>Bacillati</taxon>
        <taxon>Actinomycetota</taxon>
        <taxon>Actinomycetes</taxon>
        <taxon>Actinomycetales</taxon>
        <taxon>Actinomycetaceae</taxon>
        <taxon>Schaalia</taxon>
    </lineage>
</organism>
<dbReference type="RefSeq" id="WP_184452202.1">
    <property type="nucleotide sequence ID" value="NZ_JACHMK010000001.1"/>
</dbReference>
<name>A0A923IWP3_9ACTO</name>
<feature type="region of interest" description="Disordered" evidence="1">
    <location>
        <begin position="1"/>
        <end position="50"/>
    </location>
</feature>
<dbReference type="AlphaFoldDB" id="A0A923IWP3"/>
<dbReference type="Proteomes" id="UP000617426">
    <property type="component" value="Unassembled WGS sequence"/>
</dbReference>
<feature type="compositionally biased region" description="Polar residues" evidence="1">
    <location>
        <begin position="37"/>
        <end position="50"/>
    </location>
</feature>
<reference evidence="2" key="1">
    <citation type="submission" date="2020-08" db="EMBL/GenBank/DDBJ databases">
        <title>Sequencing the genomes of 1000 actinobacteria strains.</title>
        <authorList>
            <person name="Klenk H.-P."/>
        </authorList>
    </citation>
    <scope>NUCLEOTIDE SEQUENCE</scope>
    <source>
        <strain evidence="2">DSM 10695</strain>
    </source>
</reference>
<evidence type="ECO:0000256" key="1">
    <source>
        <dbReference type="SAM" id="MobiDB-lite"/>
    </source>
</evidence>
<comment type="caution">
    <text evidence="2">The sequence shown here is derived from an EMBL/GenBank/DDBJ whole genome shotgun (WGS) entry which is preliminary data.</text>
</comment>
<evidence type="ECO:0000313" key="3">
    <source>
        <dbReference type="Proteomes" id="UP000617426"/>
    </source>
</evidence>
<evidence type="ECO:0000313" key="2">
    <source>
        <dbReference type="EMBL" id="MBB6334312.1"/>
    </source>
</evidence>
<gene>
    <name evidence="2" type="ORF">HD592_000877</name>
</gene>
<dbReference type="EMBL" id="JACHMK010000001">
    <property type="protein sequence ID" value="MBB6334312.1"/>
    <property type="molecule type" value="Genomic_DNA"/>
</dbReference>
<sequence>MRQERFTALQAPAAKSPALVRSAEPAGGRTKEKTRRTNSGSSAPIPGSTT</sequence>
<protein>
    <submittedName>
        <fullName evidence="2">Uncharacterized protein</fullName>
    </submittedName>
</protein>
<proteinExistence type="predicted"/>